<feature type="coiled-coil region" evidence="1">
    <location>
        <begin position="2"/>
        <end position="66"/>
    </location>
</feature>
<accession>A0A1B7KX06</accession>
<name>A0A1B7KX06_PARTM</name>
<reference evidence="3" key="1">
    <citation type="submission" date="2016-05" db="EMBL/GenBank/DDBJ databases">
        <authorList>
            <person name="Wang W."/>
            <person name="Zhu L."/>
        </authorList>
    </citation>
    <scope>NUCLEOTIDE SEQUENCE [LARGE SCALE GENOMIC DNA]</scope>
    <source>
        <strain evidence="3">W-2</strain>
    </source>
</reference>
<dbReference type="OrthoDB" id="4760165at2"/>
<organism evidence="2 3">
    <name type="scientific">Parageobacillus thermoglucosidasius</name>
    <name type="common">Geobacillus thermoglucosidasius</name>
    <dbReference type="NCBI Taxonomy" id="1426"/>
    <lineage>
        <taxon>Bacteria</taxon>
        <taxon>Bacillati</taxon>
        <taxon>Bacillota</taxon>
        <taxon>Bacilli</taxon>
        <taxon>Bacillales</taxon>
        <taxon>Anoxybacillaceae</taxon>
        <taxon>Parageobacillus</taxon>
    </lineage>
</organism>
<evidence type="ECO:0000313" key="3">
    <source>
        <dbReference type="Proteomes" id="UP000078290"/>
    </source>
</evidence>
<dbReference type="AlphaFoldDB" id="A0A1B7KX06"/>
<keyword evidence="1" id="KW-0175">Coiled coil</keyword>
<gene>
    <name evidence="2" type="ORF">A7K69_02220</name>
</gene>
<sequence length="73" mass="9018">MNDKDKEQLQAIKRHIREMREIYGDVKVIPYPTAWIDYLIEQAEKVDQLQQEIERLRELVWEFQDKQVGWEEE</sequence>
<dbReference type="Proteomes" id="UP000078290">
    <property type="component" value="Unassembled WGS sequence"/>
</dbReference>
<evidence type="ECO:0000256" key="1">
    <source>
        <dbReference type="SAM" id="Coils"/>
    </source>
</evidence>
<proteinExistence type="predicted"/>
<evidence type="ECO:0000313" key="2">
    <source>
        <dbReference type="EMBL" id="OAT74545.1"/>
    </source>
</evidence>
<protein>
    <submittedName>
        <fullName evidence="2">Uncharacterized protein</fullName>
    </submittedName>
</protein>
<comment type="caution">
    <text evidence="2">The sequence shown here is derived from an EMBL/GenBank/DDBJ whole genome shotgun (WGS) entry which is preliminary data.</text>
</comment>
<dbReference type="EMBL" id="LXMA01000001">
    <property type="protein sequence ID" value="OAT74545.1"/>
    <property type="molecule type" value="Genomic_DNA"/>
</dbReference>
<dbReference type="RefSeq" id="WP_064549860.1">
    <property type="nucleotide sequence ID" value="NZ_LXMA01000001.1"/>
</dbReference>